<comment type="caution">
    <text evidence="2">The sequence shown here is derived from an EMBL/GenBank/DDBJ whole genome shotgun (WGS) entry which is preliminary data.</text>
</comment>
<dbReference type="AlphaFoldDB" id="A0A392V7I7"/>
<dbReference type="Proteomes" id="UP000265520">
    <property type="component" value="Unassembled WGS sequence"/>
</dbReference>
<accession>A0A392V7I7</accession>
<dbReference type="EMBL" id="LXQA011086776">
    <property type="protein sequence ID" value="MCI84266.1"/>
    <property type="molecule type" value="Genomic_DNA"/>
</dbReference>
<name>A0A392V7I7_9FABA</name>
<evidence type="ECO:0000256" key="1">
    <source>
        <dbReference type="SAM" id="Coils"/>
    </source>
</evidence>
<feature type="non-terminal residue" evidence="2">
    <location>
        <position position="72"/>
    </location>
</feature>
<sequence>MGDNNPNPQLVELLAAVQVLQEQSLVQQQRNEVHQHLQDEAQARETELRIQLEERERELKQQMEARERELRQ</sequence>
<organism evidence="2 3">
    <name type="scientific">Trifolium medium</name>
    <dbReference type="NCBI Taxonomy" id="97028"/>
    <lineage>
        <taxon>Eukaryota</taxon>
        <taxon>Viridiplantae</taxon>
        <taxon>Streptophyta</taxon>
        <taxon>Embryophyta</taxon>
        <taxon>Tracheophyta</taxon>
        <taxon>Spermatophyta</taxon>
        <taxon>Magnoliopsida</taxon>
        <taxon>eudicotyledons</taxon>
        <taxon>Gunneridae</taxon>
        <taxon>Pentapetalae</taxon>
        <taxon>rosids</taxon>
        <taxon>fabids</taxon>
        <taxon>Fabales</taxon>
        <taxon>Fabaceae</taxon>
        <taxon>Papilionoideae</taxon>
        <taxon>50 kb inversion clade</taxon>
        <taxon>NPAAA clade</taxon>
        <taxon>Hologalegina</taxon>
        <taxon>IRL clade</taxon>
        <taxon>Trifolieae</taxon>
        <taxon>Trifolium</taxon>
    </lineage>
</organism>
<evidence type="ECO:0000313" key="2">
    <source>
        <dbReference type="EMBL" id="MCI84266.1"/>
    </source>
</evidence>
<evidence type="ECO:0000313" key="3">
    <source>
        <dbReference type="Proteomes" id="UP000265520"/>
    </source>
</evidence>
<keyword evidence="3" id="KW-1185">Reference proteome</keyword>
<protein>
    <submittedName>
        <fullName evidence="2">Uncharacterized protein</fullName>
    </submittedName>
</protein>
<feature type="coiled-coil region" evidence="1">
    <location>
        <begin position="38"/>
        <end position="72"/>
    </location>
</feature>
<reference evidence="2 3" key="1">
    <citation type="journal article" date="2018" name="Front. Plant Sci.">
        <title>Red Clover (Trifolium pratense) and Zigzag Clover (T. medium) - A Picture of Genomic Similarities and Differences.</title>
        <authorList>
            <person name="Dluhosova J."/>
            <person name="Istvanek J."/>
            <person name="Nedelnik J."/>
            <person name="Repkova J."/>
        </authorList>
    </citation>
    <scope>NUCLEOTIDE SEQUENCE [LARGE SCALE GENOMIC DNA]</scope>
    <source>
        <strain evidence="3">cv. 10/8</strain>
        <tissue evidence="2">Leaf</tissue>
    </source>
</reference>
<keyword evidence="1" id="KW-0175">Coiled coil</keyword>
<proteinExistence type="predicted"/>